<protein>
    <recommendedName>
        <fullName evidence="4">Lipoprotein</fullName>
    </recommendedName>
</protein>
<accession>A0A7K0CS19</accession>
<proteinExistence type="predicted"/>
<dbReference type="PROSITE" id="PS51257">
    <property type="entry name" value="PROKAR_LIPOPROTEIN"/>
    <property type="match status" value="1"/>
</dbReference>
<gene>
    <name evidence="2" type="ORF">SRB5_64180</name>
</gene>
<evidence type="ECO:0000313" key="2">
    <source>
        <dbReference type="EMBL" id="MQY16220.1"/>
    </source>
</evidence>
<evidence type="ECO:0000313" key="3">
    <source>
        <dbReference type="Proteomes" id="UP000466345"/>
    </source>
</evidence>
<dbReference type="OrthoDB" id="3745543at2"/>
<feature type="region of interest" description="Disordered" evidence="1">
    <location>
        <begin position="28"/>
        <end position="53"/>
    </location>
</feature>
<sequence length="267" mass="28284">MKIQRYTWPVVLGTAIAVAGLAGCNDSDKDKADGAGKTTASQPAEKKADTDPFAKDTALEVAKKATKATKGASSLTMDLDLTSDGEHITGTISLDKDTRCAGKLTLGGQGGMEIRRTTDAVYILPDDAFLKTQTKDQPADQAAATIALMKGRWLKTSVNSADAKQMAKMCDLDELLAELDDPDESDNLKKAGYTDFNGSRVFELTSKEDDGGTGTVYIQAEGEPYILNFEKKGGKEPGKVVMSDFNKPVDVQAPPADQILDPAALGG</sequence>
<dbReference type="RefSeq" id="WP_153457001.1">
    <property type="nucleotide sequence ID" value="NZ_WEGJ01000048.1"/>
</dbReference>
<keyword evidence="3" id="KW-1185">Reference proteome</keyword>
<organism evidence="2 3">
    <name type="scientific">Streptomyces smaragdinus</name>
    <dbReference type="NCBI Taxonomy" id="2585196"/>
    <lineage>
        <taxon>Bacteria</taxon>
        <taxon>Bacillati</taxon>
        <taxon>Actinomycetota</taxon>
        <taxon>Actinomycetes</taxon>
        <taxon>Kitasatosporales</taxon>
        <taxon>Streptomycetaceae</taxon>
        <taxon>Streptomyces</taxon>
    </lineage>
</organism>
<evidence type="ECO:0008006" key="4">
    <source>
        <dbReference type="Google" id="ProtNLM"/>
    </source>
</evidence>
<dbReference type="AlphaFoldDB" id="A0A7K0CS19"/>
<comment type="caution">
    <text evidence="2">The sequence shown here is derived from an EMBL/GenBank/DDBJ whole genome shotgun (WGS) entry which is preliminary data.</text>
</comment>
<name>A0A7K0CS19_9ACTN</name>
<dbReference type="EMBL" id="WEGJ01000048">
    <property type="protein sequence ID" value="MQY16220.1"/>
    <property type="molecule type" value="Genomic_DNA"/>
</dbReference>
<reference evidence="2 3" key="1">
    <citation type="submission" date="2019-10" db="EMBL/GenBank/DDBJ databases">
        <title>Streptomyces smaragdinus sp. nov. and Streptomyces fabii sp. nov., isolated from the gut of fungus growing-termite Macrotermes natalensis.</title>
        <authorList>
            <person name="Schwitalla J."/>
            <person name="Benndorf R."/>
            <person name="Martin K."/>
            <person name="De Beer W."/>
            <person name="Kaster A.-K."/>
            <person name="Vollmers J."/>
            <person name="Poulsen M."/>
            <person name="Beemelmanns C."/>
        </authorList>
    </citation>
    <scope>NUCLEOTIDE SEQUENCE [LARGE SCALE GENOMIC DNA]</scope>
    <source>
        <strain evidence="2 3">RB5</strain>
    </source>
</reference>
<feature type="compositionally biased region" description="Basic and acidic residues" evidence="1">
    <location>
        <begin position="44"/>
        <end position="53"/>
    </location>
</feature>
<evidence type="ECO:0000256" key="1">
    <source>
        <dbReference type="SAM" id="MobiDB-lite"/>
    </source>
</evidence>
<dbReference type="Gene3D" id="2.50.20.20">
    <property type="match status" value="1"/>
</dbReference>
<dbReference type="Proteomes" id="UP000466345">
    <property type="component" value="Unassembled WGS sequence"/>
</dbReference>